<protein>
    <submittedName>
        <fullName evidence="2">Uncharacterized protein</fullName>
    </submittedName>
</protein>
<accession>A0A9P9WAQ0</accession>
<dbReference type="EMBL" id="JAFIMR010000054">
    <property type="protein sequence ID" value="KAI1854377.1"/>
    <property type="molecule type" value="Genomic_DNA"/>
</dbReference>
<name>A0A9P9WAQ0_9PEZI</name>
<keyword evidence="3" id="KW-1185">Reference proteome</keyword>
<comment type="caution">
    <text evidence="2">The sequence shown here is derived from an EMBL/GenBank/DDBJ whole genome shotgun (WGS) entry which is preliminary data.</text>
</comment>
<dbReference type="Proteomes" id="UP000829685">
    <property type="component" value="Unassembled WGS sequence"/>
</dbReference>
<gene>
    <name evidence="2" type="ORF">JX265_012546</name>
</gene>
<sequence length="296" mass="32901">MDGDLQTDATVELLTNNRYKRLDSSYVEALNEAKKHPPKFYFEGCFHAWFLFYSAKRKSQASPNFSGKSELTKLVRNIESRDDTQLRSLACYVQQQLSDEVQQNINEVSDYAAQRRRTAVGPQENVSADSQPESESEAESVHNDSPIPEPNGQGHKTWHESWNACLDGLTSLFPQSFSDVVSRMPHPTDPGQMVAAARMALPVTPQLQMLGSQMSIDIIDSANVRLAKDLFGVDLEVDATGVCVAYPGGAKIRPTPALMLETEHDESCDYEHLNGFRITCNGSAMFRDDECGFIAV</sequence>
<feature type="region of interest" description="Disordered" evidence="1">
    <location>
        <begin position="114"/>
        <end position="158"/>
    </location>
</feature>
<organism evidence="2 3">
    <name type="scientific">Neoarthrinium moseri</name>
    <dbReference type="NCBI Taxonomy" id="1658444"/>
    <lineage>
        <taxon>Eukaryota</taxon>
        <taxon>Fungi</taxon>
        <taxon>Dikarya</taxon>
        <taxon>Ascomycota</taxon>
        <taxon>Pezizomycotina</taxon>
        <taxon>Sordariomycetes</taxon>
        <taxon>Xylariomycetidae</taxon>
        <taxon>Amphisphaeriales</taxon>
        <taxon>Apiosporaceae</taxon>
        <taxon>Neoarthrinium</taxon>
    </lineage>
</organism>
<proteinExistence type="predicted"/>
<evidence type="ECO:0000313" key="3">
    <source>
        <dbReference type="Proteomes" id="UP000829685"/>
    </source>
</evidence>
<reference evidence="2" key="1">
    <citation type="submission" date="2021-03" db="EMBL/GenBank/DDBJ databases">
        <title>Revisited historic fungal species revealed as producer of novel bioactive compounds through whole genome sequencing and comparative genomics.</title>
        <authorList>
            <person name="Vignolle G.A."/>
            <person name="Hochenegger N."/>
            <person name="Mach R.L."/>
            <person name="Mach-Aigner A.R."/>
            <person name="Javad Rahimi M."/>
            <person name="Salim K.A."/>
            <person name="Chan C.M."/>
            <person name="Lim L.B.L."/>
            <person name="Cai F."/>
            <person name="Druzhinina I.S."/>
            <person name="U'Ren J.M."/>
            <person name="Derntl C."/>
        </authorList>
    </citation>
    <scope>NUCLEOTIDE SEQUENCE</scope>
    <source>
        <strain evidence="2">TUCIM 5799</strain>
    </source>
</reference>
<evidence type="ECO:0000313" key="2">
    <source>
        <dbReference type="EMBL" id="KAI1854377.1"/>
    </source>
</evidence>
<dbReference type="AlphaFoldDB" id="A0A9P9WAQ0"/>
<evidence type="ECO:0000256" key="1">
    <source>
        <dbReference type="SAM" id="MobiDB-lite"/>
    </source>
</evidence>